<evidence type="ECO:0008006" key="5">
    <source>
        <dbReference type="Google" id="ProtNLM"/>
    </source>
</evidence>
<dbReference type="OrthoDB" id="7353854at2"/>
<dbReference type="EMBL" id="FWFY01000011">
    <property type="protein sequence ID" value="SLN64146.1"/>
    <property type="molecule type" value="Genomic_DNA"/>
</dbReference>
<dbReference type="AlphaFoldDB" id="A0A1X6ZXU6"/>
<protein>
    <recommendedName>
        <fullName evidence="5">DUF4440 domain-containing protein</fullName>
    </recommendedName>
</protein>
<organism evidence="2 3">
    <name type="scientific">Limimaricola soesokkakensis</name>
    <dbReference type="NCBI Taxonomy" id="1343159"/>
    <lineage>
        <taxon>Bacteria</taxon>
        <taxon>Pseudomonadati</taxon>
        <taxon>Pseudomonadota</taxon>
        <taxon>Alphaproteobacteria</taxon>
        <taxon>Rhodobacterales</taxon>
        <taxon>Paracoccaceae</taxon>
        <taxon>Limimaricola</taxon>
    </lineage>
</organism>
<evidence type="ECO:0000313" key="1">
    <source>
        <dbReference type="EMBL" id="PSK83490.1"/>
    </source>
</evidence>
<gene>
    <name evidence="1" type="ORF">CLV79_11070</name>
    <name evidence="2" type="ORF">LOS8367_03134</name>
</gene>
<accession>A0A1X6ZXU6</accession>
<reference evidence="2 3" key="1">
    <citation type="submission" date="2017-03" db="EMBL/GenBank/DDBJ databases">
        <authorList>
            <person name="Afonso C.L."/>
            <person name="Miller P.J."/>
            <person name="Scott M.A."/>
            <person name="Spackman E."/>
            <person name="Goraichik I."/>
            <person name="Dimitrov K.M."/>
            <person name="Suarez D.L."/>
            <person name="Swayne D.E."/>
        </authorList>
    </citation>
    <scope>NUCLEOTIDE SEQUENCE [LARGE SCALE GENOMIC DNA]</scope>
    <source>
        <strain evidence="2 3">CECT 8367</strain>
    </source>
</reference>
<evidence type="ECO:0000313" key="4">
    <source>
        <dbReference type="Proteomes" id="UP000240624"/>
    </source>
</evidence>
<dbReference type="EMBL" id="PYGB01000010">
    <property type="protein sequence ID" value="PSK83490.1"/>
    <property type="molecule type" value="Genomic_DNA"/>
</dbReference>
<keyword evidence="4" id="KW-1185">Reference proteome</keyword>
<dbReference type="Proteomes" id="UP000240624">
    <property type="component" value="Unassembled WGS sequence"/>
</dbReference>
<sequence length="141" mass="15959">MDSKVEELWALEKRRWLDGAEFYERQLAPDAAMVIPYPSGLQDRVAALSGQCPARQWEAVELHDQSVTRHGETVLLSYRVVAWRDCCPEPLRASCASTYLDDDGTWLRLSHEREPLEVDDTKGKVSVLKRPTRIVAHLGAA</sequence>
<evidence type="ECO:0000313" key="3">
    <source>
        <dbReference type="Proteomes" id="UP000193495"/>
    </source>
</evidence>
<dbReference type="Proteomes" id="UP000193495">
    <property type="component" value="Unassembled WGS sequence"/>
</dbReference>
<evidence type="ECO:0000313" key="2">
    <source>
        <dbReference type="EMBL" id="SLN64146.1"/>
    </source>
</evidence>
<reference evidence="1 4" key="2">
    <citation type="submission" date="2018-03" db="EMBL/GenBank/DDBJ databases">
        <title>Genomic Encyclopedia of Archaeal and Bacterial Type Strains, Phase II (KMG-II): from individual species to whole genera.</title>
        <authorList>
            <person name="Goeker M."/>
        </authorList>
    </citation>
    <scope>NUCLEOTIDE SEQUENCE [LARGE SCALE GENOMIC DNA]</scope>
    <source>
        <strain evidence="1 4">DSM 29956</strain>
    </source>
</reference>
<name>A0A1X6ZXU6_9RHOB</name>
<proteinExistence type="predicted"/>
<dbReference type="RefSeq" id="WP_085897449.1">
    <property type="nucleotide sequence ID" value="NZ_CAXPGX010000170.1"/>
</dbReference>